<gene>
    <name evidence="2" type="ORF">UFOPK2754_03034</name>
</gene>
<proteinExistence type="predicted"/>
<evidence type="ECO:0000256" key="1">
    <source>
        <dbReference type="SAM" id="MobiDB-lite"/>
    </source>
</evidence>
<feature type="region of interest" description="Disordered" evidence="1">
    <location>
        <begin position="82"/>
        <end position="109"/>
    </location>
</feature>
<evidence type="ECO:0000313" key="2">
    <source>
        <dbReference type="EMBL" id="CAB4769827.1"/>
    </source>
</evidence>
<dbReference type="EMBL" id="CAEZYR010000174">
    <property type="protein sequence ID" value="CAB4769827.1"/>
    <property type="molecule type" value="Genomic_DNA"/>
</dbReference>
<name>A0A6J6VH75_9ZZZZ</name>
<protein>
    <submittedName>
        <fullName evidence="2">Unannotated protein</fullName>
    </submittedName>
</protein>
<accession>A0A6J6VH75</accession>
<sequence length="109" mass="12157">MRVERSAPVIAEATITYGEHGWRVGEQADRVTRKVPEPLVGDKQASIGIGDDVCHLGRRQMMVDRYEIPACLHSREVELDELPTVGEQRRDGVSGPHVPRTRHTHGLIA</sequence>
<reference evidence="2" key="1">
    <citation type="submission" date="2020-05" db="EMBL/GenBank/DDBJ databases">
        <authorList>
            <person name="Chiriac C."/>
            <person name="Salcher M."/>
            <person name="Ghai R."/>
            <person name="Kavagutti S V."/>
        </authorList>
    </citation>
    <scope>NUCLEOTIDE SEQUENCE</scope>
</reference>
<organism evidence="2">
    <name type="scientific">freshwater metagenome</name>
    <dbReference type="NCBI Taxonomy" id="449393"/>
    <lineage>
        <taxon>unclassified sequences</taxon>
        <taxon>metagenomes</taxon>
        <taxon>ecological metagenomes</taxon>
    </lineage>
</organism>
<dbReference type="AlphaFoldDB" id="A0A6J6VH75"/>
<feature type="compositionally biased region" description="Basic residues" evidence="1">
    <location>
        <begin position="99"/>
        <end position="109"/>
    </location>
</feature>